<dbReference type="STRING" id="1314785.A0A165GI89"/>
<evidence type="ECO:0000256" key="6">
    <source>
        <dbReference type="ARBA" id="ARBA00023027"/>
    </source>
</evidence>
<feature type="binding site" evidence="9">
    <location>
        <position position="154"/>
    </location>
    <ligand>
        <name>substrate</name>
    </ligand>
</feature>
<dbReference type="Pfam" id="PF05221">
    <property type="entry name" value="AdoHcyase"/>
    <property type="match status" value="1"/>
</dbReference>
<evidence type="ECO:0000313" key="14">
    <source>
        <dbReference type="EMBL" id="KZT10385.1"/>
    </source>
</evidence>
<comment type="similarity">
    <text evidence="3 12">Belongs to the adenosylhomocysteinase family.</text>
</comment>
<feature type="binding site" evidence="9">
    <location>
        <position position="188"/>
    </location>
    <ligand>
        <name>substrate</name>
    </ligand>
</feature>
<evidence type="ECO:0000256" key="1">
    <source>
        <dbReference type="ARBA" id="ARBA00002639"/>
    </source>
</evidence>
<dbReference type="HAMAP" id="MF_00563">
    <property type="entry name" value="AdoHcyase"/>
    <property type="match status" value="1"/>
</dbReference>
<feature type="binding site" evidence="9">
    <location>
        <position position="53"/>
    </location>
    <ligand>
        <name>substrate</name>
    </ligand>
</feature>
<dbReference type="PROSITE" id="PS00738">
    <property type="entry name" value="ADOHCYASE_1"/>
    <property type="match status" value="1"/>
</dbReference>
<keyword evidence="4 11" id="KW-0554">One-carbon metabolism</keyword>
<dbReference type="FunFam" id="3.40.50.1480:FF:000004">
    <property type="entry name" value="Adenosylhomocysteinase"/>
    <property type="match status" value="1"/>
</dbReference>
<gene>
    <name evidence="14" type="ORF">LAESUDRAFT_711581</name>
</gene>
<feature type="binding site" evidence="10">
    <location>
        <position position="351"/>
    </location>
    <ligand>
        <name>NAD(+)</name>
        <dbReference type="ChEBI" id="CHEBI:57540"/>
    </ligand>
</feature>
<name>A0A165GI89_9APHY</name>
<dbReference type="GeneID" id="63823874"/>
<evidence type="ECO:0000256" key="8">
    <source>
        <dbReference type="ARBA" id="ARBA00048858"/>
    </source>
</evidence>
<dbReference type="CDD" id="cd00401">
    <property type="entry name" value="SAHH"/>
    <property type="match status" value="1"/>
</dbReference>
<dbReference type="InterPro" id="IPR000043">
    <property type="entry name" value="Adenosylhomocysteinase-like"/>
</dbReference>
<keyword evidence="5 11" id="KW-0378">Hydrolase</keyword>
<dbReference type="Gene3D" id="3.40.50.1480">
    <property type="entry name" value="Adenosylhomocysteinase-like"/>
    <property type="match status" value="1"/>
</dbReference>
<feature type="binding site" evidence="10">
    <location>
        <position position="344"/>
    </location>
    <ligand>
        <name>NAD(+)</name>
        <dbReference type="ChEBI" id="CHEBI:57540"/>
    </ligand>
</feature>
<dbReference type="FunFam" id="3.40.50.720:FF:000004">
    <property type="entry name" value="Adenosylhomocysteinase"/>
    <property type="match status" value="1"/>
</dbReference>
<dbReference type="InterPro" id="IPR020082">
    <property type="entry name" value="S-Ado-L-homoCys_hydrolase_CS"/>
</dbReference>
<proteinExistence type="inferred from homology"/>
<dbReference type="EMBL" id="KV427609">
    <property type="protein sequence ID" value="KZT10385.1"/>
    <property type="molecule type" value="Genomic_DNA"/>
</dbReference>
<dbReference type="InterPro" id="IPR042172">
    <property type="entry name" value="Adenosylhomocyst_ase-like_sf"/>
</dbReference>
<keyword evidence="15" id="KW-1185">Reference proteome</keyword>
<dbReference type="GO" id="GO:0006730">
    <property type="term" value="P:one-carbon metabolic process"/>
    <property type="evidence" value="ECO:0007669"/>
    <property type="project" value="UniProtKB-KW"/>
</dbReference>
<evidence type="ECO:0000256" key="5">
    <source>
        <dbReference type="ARBA" id="ARBA00022801"/>
    </source>
</evidence>
<dbReference type="Proteomes" id="UP000076871">
    <property type="component" value="Unassembled WGS sequence"/>
</dbReference>
<reference evidence="14 15" key="1">
    <citation type="journal article" date="2016" name="Mol. Biol. Evol.">
        <title>Comparative Genomics of Early-Diverging Mushroom-Forming Fungi Provides Insights into the Origins of Lignocellulose Decay Capabilities.</title>
        <authorList>
            <person name="Nagy L.G."/>
            <person name="Riley R."/>
            <person name="Tritt A."/>
            <person name="Adam C."/>
            <person name="Daum C."/>
            <person name="Floudas D."/>
            <person name="Sun H."/>
            <person name="Yadav J.S."/>
            <person name="Pangilinan J."/>
            <person name="Larsson K.H."/>
            <person name="Matsuura K."/>
            <person name="Barry K."/>
            <person name="Labutti K."/>
            <person name="Kuo R."/>
            <person name="Ohm R.A."/>
            <person name="Bhattacharya S.S."/>
            <person name="Shirouzu T."/>
            <person name="Yoshinaga Y."/>
            <person name="Martin F.M."/>
            <person name="Grigoriev I.V."/>
            <person name="Hibbett D.S."/>
        </authorList>
    </citation>
    <scope>NUCLEOTIDE SEQUENCE [LARGE SCALE GENOMIC DNA]</scope>
    <source>
        <strain evidence="14 15">93-53</strain>
    </source>
</reference>
<dbReference type="RefSeq" id="XP_040768125.1">
    <property type="nucleotide sequence ID" value="XM_040906845.1"/>
</dbReference>
<dbReference type="PANTHER" id="PTHR23420:SF0">
    <property type="entry name" value="ADENOSYLHOMOCYSTEINASE"/>
    <property type="match status" value="1"/>
</dbReference>
<dbReference type="GO" id="GO:0005829">
    <property type="term" value="C:cytosol"/>
    <property type="evidence" value="ECO:0007669"/>
    <property type="project" value="TreeGrafter"/>
</dbReference>
<dbReference type="SUPFAM" id="SSF52283">
    <property type="entry name" value="Formate/glycerate dehydrogenase catalytic domain-like"/>
    <property type="match status" value="1"/>
</dbReference>
<dbReference type="UniPathway" id="UPA00314">
    <property type="reaction ID" value="UER00076"/>
</dbReference>
<dbReference type="SMART" id="SM00997">
    <property type="entry name" value="AdoHcyase_NAD"/>
    <property type="match status" value="1"/>
</dbReference>
<evidence type="ECO:0000313" key="15">
    <source>
        <dbReference type="Proteomes" id="UP000076871"/>
    </source>
</evidence>
<dbReference type="InterPro" id="IPR036291">
    <property type="entry name" value="NAD(P)-bd_dom_sf"/>
</dbReference>
<dbReference type="InterPro" id="IPR015878">
    <property type="entry name" value="Ado_hCys_hydrolase_NAD-bd"/>
</dbReference>
<dbReference type="SMART" id="SM00996">
    <property type="entry name" value="AdoHcyase"/>
    <property type="match status" value="1"/>
</dbReference>
<comment type="function">
    <text evidence="1">Adenosylhomocysteine is a competitive inhibitor of S-adenosyl-L-methionine-dependent methyl transferase reactions; therefore adenosylhomocysteinase may play a key role in the control of methylations via regulation of the intracellular concentration of adenosylhomocysteine.</text>
</comment>
<feature type="binding site" evidence="10">
    <location>
        <position position="246"/>
    </location>
    <ligand>
        <name>NAD(+)</name>
        <dbReference type="ChEBI" id="CHEBI:57540"/>
    </ligand>
</feature>
<feature type="binding site" evidence="10">
    <location>
        <begin position="297"/>
        <end position="299"/>
    </location>
    <ligand>
        <name>NAD(+)</name>
        <dbReference type="ChEBI" id="CHEBI:57540"/>
    </ligand>
</feature>
<keyword evidence="6 10" id="KW-0520">NAD</keyword>
<sequence>MVFKVADVSLAAFGRKEIELAENEMPGLIYMREKHGATKPLKGARIAGCLHMTIQTAVLIETLVALGAEVAWSSCNIFSTQDHAAAAIAATGVPVFAWKGETEEEYTWCIEQTLCAFSDGKPLNMILDDGGDLTTLIHEKYPQYLTGIRGLSEETTTGVHHLYRMHKEGKLKVPAINVNDSVTKSKFDNYYGCRESLVDGIKRATDVMLAGKIAVVAGFGDVGKGCAQSLAAYGARVLITEIDPINALQAVMSGYEVTTMEEAAPRGHIFVTTTGNRDIIRGEHFLVMPEDAIVSNIGHFDVEIDVAWLKANAKQCVNIKPQVDRYTMANGRHLILLAEGRLVNLGCATGHPSAVMSFSFTNQVIAQIALWTNNEAFPLGVHMLPKHLDEEVARAHLKQLNVKLTTLTPEQSKYLDIPVNGPYKPLYYRY</sequence>
<evidence type="ECO:0000256" key="4">
    <source>
        <dbReference type="ARBA" id="ARBA00022563"/>
    </source>
</evidence>
<evidence type="ECO:0000256" key="3">
    <source>
        <dbReference type="ARBA" id="ARBA00007122"/>
    </source>
</evidence>
<evidence type="ECO:0000256" key="9">
    <source>
        <dbReference type="PIRSR" id="PIRSR001109-1"/>
    </source>
</evidence>
<dbReference type="EC" id="3.13.2.1" evidence="7 11"/>
<feature type="domain" description="S-adenosyl-L-homocysteine hydrolase NAD binding" evidence="13">
    <location>
        <begin position="189"/>
        <end position="350"/>
    </location>
</feature>
<dbReference type="InParanoid" id="A0A165GI89"/>
<protein>
    <recommendedName>
        <fullName evidence="7 11">Adenosylhomocysteinase</fullName>
        <ecNumber evidence="7 11">3.13.2.1</ecNumber>
    </recommendedName>
</protein>
<evidence type="ECO:0000256" key="12">
    <source>
        <dbReference type="RuleBase" id="RU004166"/>
    </source>
</evidence>
<comment type="cofactor">
    <cofactor evidence="10 11">
        <name>NAD(+)</name>
        <dbReference type="ChEBI" id="CHEBI:57540"/>
    </cofactor>
    <text evidence="10 11">Binds 1 NAD(+) per subunit.</text>
</comment>
<comment type="pathway">
    <text evidence="2 11">Amino-acid biosynthesis; L-homocysteine biosynthesis; L-homocysteine from S-adenosyl-L-homocysteine: step 1/1.</text>
</comment>
<feature type="binding site" evidence="9">
    <location>
        <position position="184"/>
    </location>
    <ligand>
        <name>substrate</name>
    </ligand>
</feature>
<feature type="binding site" evidence="10">
    <location>
        <position position="241"/>
    </location>
    <ligand>
        <name>NAD(+)</name>
        <dbReference type="ChEBI" id="CHEBI:57540"/>
    </ligand>
</feature>
<evidence type="ECO:0000256" key="11">
    <source>
        <dbReference type="RuleBase" id="RU000548"/>
    </source>
</evidence>
<dbReference type="GO" id="GO:0004013">
    <property type="term" value="F:adenosylhomocysteinase activity"/>
    <property type="evidence" value="ECO:0007669"/>
    <property type="project" value="UniProtKB-EC"/>
</dbReference>
<dbReference type="OrthoDB" id="10007170at2759"/>
<dbReference type="GO" id="GO:0033353">
    <property type="term" value="P:S-adenosylmethionine cycle"/>
    <property type="evidence" value="ECO:0007669"/>
    <property type="project" value="TreeGrafter"/>
</dbReference>
<dbReference type="Pfam" id="PF00670">
    <property type="entry name" value="AdoHcyase_NAD"/>
    <property type="match status" value="1"/>
</dbReference>
<feature type="binding site" evidence="10">
    <location>
        <begin position="155"/>
        <end position="157"/>
    </location>
    <ligand>
        <name>NAD(+)</name>
        <dbReference type="ChEBI" id="CHEBI:57540"/>
    </ligand>
</feature>
<dbReference type="PROSITE" id="PS00739">
    <property type="entry name" value="ADOHCYASE_2"/>
    <property type="match status" value="1"/>
</dbReference>
<feature type="binding site" evidence="10">
    <location>
        <begin position="220"/>
        <end position="225"/>
    </location>
    <ligand>
        <name>NAD(+)</name>
        <dbReference type="ChEBI" id="CHEBI:57540"/>
    </ligand>
</feature>
<evidence type="ECO:0000256" key="7">
    <source>
        <dbReference type="ARBA" id="ARBA00034527"/>
    </source>
</evidence>
<comment type="catalytic activity">
    <reaction evidence="8 11">
        <text>S-adenosyl-L-homocysteine + H2O = L-homocysteine + adenosine</text>
        <dbReference type="Rhea" id="RHEA:21708"/>
        <dbReference type="ChEBI" id="CHEBI:15377"/>
        <dbReference type="ChEBI" id="CHEBI:16335"/>
        <dbReference type="ChEBI" id="CHEBI:57856"/>
        <dbReference type="ChEBI" id="CHEBI:58199"/>
        <dbReference type="EC" id="3.13.2.1"/>
    </reaction>
</comment>
<feature type="binding site" evidence="9">
    <location>
        <position position="129"/>
    </location>
    <ligand>
        <name>substrate</name>
    </ligand>
</feature>
<dbReference type="FunCoup" id="A0A165GI89">
    <property type="interactions" value="538"/>
</dbReference>
<evidence type="ECO:0000259" key="13">
    <source>
        <dbReference type="SMART" id="SM00997"/>
    </source>
</evidence>
<evidence type="ECO:0000256" key="2">
    <source>
        <dbReference type="ARBA" id="ARBA00005195"/>
    </source>
</evidence>
<organism evidence="14 15">
    <name type="scientific">Laetiporus sulphureus 93-53</name>
    <dbReference type="NCBI Taxonomy" id="1314785"/>
    <lineage>
        <taxon>Eukaryota</taxon>
        <taxon>Fungi</taxon>
        <taxon>Dikarya</taxon>
        <taxon>Basidiomycota</taxon>
        <taxon>Agaricomycotina</taxon>
        <taxon>Agaricomycetes</taxon>
        <taxon>Polyporales</taxon>
        <taxon>Laetiporus</taxon>
    </lineage>
</organism>
<dbReference type="PANTHER" id="PTHR23420">
    <property type="entry name" value="ADENOSYLHOMOCYSTEINASE"/>
    <property type="match status" value="1"/>
</dbReference>
<evidence type="ECO:0000256" key="10">
    <source>
        <dbReference type="PIRSR" id="PIRSR001109-2"/>
    </source>
</evidence>
<accession>A0A165GI89</accession>
<dbReference type="AlphaFoldDB" id="A0A165GI89"/>
<dbReference type="NCBIfam" id="TIGR00936">
    <property type="entry name" value="ahcY"/>
    <property type="match status" value="1"/>
</dbReference>
<dbReference type="NCBIfam" id="NF004005">
    <property type="entry name" value="PRK05476.2-3"/>
    <property type="match status" value="1"/>
</dbReference>
<dbReference type="SUPFAM" id="SSF51735">
    <property type="entry name" value="NAD(P)-binding Rossmann-fold domains"/>
    <property type="match status" value="1"/>
</dbReference>
<dbReference type="Gene3D" id="3.40.50.720">
    <property type="entry name" value="NAD(P)-binding Rossmann-like Domain"/>
    <property type="match status" value="1"/>
</dbReference>
<dbReference type="PIRSF" id="PIRSF001109">
    <property type="entry name" value="Ad_hcy_hydrolase"/>
    <property type="match status" value="1"/>
</dbReference>